<name>A0A2W4RD98_9GAMM</name>
<sequence>MTKQTSRTPSHDIEPVFISRWSTKAVGKPADKSALPELLQSANQPSDRLPLSSLVSDGRFAFAWAE</sequence>
<evidence type="ECO:0000313" key="2">
    <source>
        <dbReference type="Proteomes" id="UP000249396"/>
    </source>
</evidence>
<accession>A0A2W4RD98</accession>
<gene>
    <name evidence="1" type="ORF">DM484_07100</name>
</gene>
<reference evidence="1 2" key="1">
    <citation type="journal article" date="2018" name="Aquat. Microb. Ecol.">
        <title>Gammaproteobacterial methanotrophs dominate.</title>
        <authorList>
            <person name="Rissanen A.J."/>
            <person name="Saarenheimo J."/>
            <person name="Tiirola M."/>
            <person name="Peura S."/>
            <person name="Aalto S.L."/>
            <person name="Karvinen A."/>
            <person name="Nykanen H."/>
        </authorList>
    </citation>
    <scope>NUCLEOTIDE SEQUENCE [LARGE SCALE GENOMIC DNA]</scope>
    <source>
        <strain evidence="1">AMbin10</strain>
    </source>
</reference>
<dbReference type="EMBL" id="QJPH01000238">
    <property type="protein sequence ID" value="PZN82035.1"/>
    <property type="molecule type" value="Genomic_DNA"/>
</dbReference>
<dbReference type="AlphaFoldDB" id="A0A2W4RD98"/>
<protein>
    <submittedName>
        <fullName evidence="1">Uncharacterized protein</fullName>
    </submittedName>
</protein>
<organism evidence="1 2">
    <name type="scientific">Candidatus Methylumidiphilus alinenensis</name>
    <dbReference type="NCBI Taxonomy" id="2202197"/>
    <lineage>
        <taxon>Bacteria</taxon>
        <taxon>Pseudomonadati</taxon>
        <taxon>Pseudomonadota</taxon>
        <taxon>Gammaproteobacteria</taxon>
        <taxon>Methylococcales</taxon>
        <taxon>Candidatus Methylumidiphilus</taxon>
    </lineage>
</organism>
<dbReference type="Proteomes" id="UP000249396">
    <property type="component" value="Unassembled WGS sequence"/>
</dbReference>
<proteinExistence type="predicted"/>
<evidence type="ECO:0000313" key="1">
    <source>
        <dbReference type="EMBL" id="PZN82035.1"/>
    </source>
</evidence>
<comment type="caution">
    <text evidence="1">The sequence shown here is derived from an EMBL/GenBank/DDBJ whole genome shotgun (WGS) entry which is preliminary data.</text>
</comment>